<dbReference type="AlphaFoldDB" id="A0A0R3XBF6"/>
<dbReference type="GO" id="GO:0031297">
    <property type="term" value="P:replication fork processing"/>
    <property type="evidence" value="ECO:0007669"/>
    <property type="project" value="UniProtKB-UniRule"/>
</dbReference>
<dbReference type="GO" id="GO:0043111">
    <property type="term" value="P:replication fork arrest"/>
    <property type="evidence" value="ECO:0007669"/>
    <property type="project" value="TreeGrafter"/>
</dbReference>
<comment type="function">
    <text evidence="6">Plays an important role in the control of DNA replication and the maintenance of replication fork stability.</text>
</comment>
<proteinExistence type="inferred from homology"/>
<evidence type="ECO:0000256" key="6">
    <source>
        <dbReference type="RuleBase" id="RU366049"/>
    </source>
</evidence>
<feature type="domain" description="Chromosome segregation in meiosis protein 3" evidence="8">
    <location>
        <begin position="2"/>
        <end position="63"/>
    </location>
</feature>
<dbReference type="GO" id="GO:0000076">
    <property type="term" value="P:DNA replication checkpoint signaling"/>
    <property type="evidence" value="ECO:0007669"/>
    <property type="project" value="UniProtKB-UniRule"/>
</dbReference>
<evidence type="ECO:0000256" key="1">
    <source>
        <dbReference type="ARBA" id="ARBA00004123"/>
    </source>
</evidence>
<evidence type="ECO:0000256" key="5">
    <source>
        <dbReference type="ARBA" id="ARBA00023306"/>
    </source>
</evidence>
<comment type="similarity">
    <text evidence="2 6">Belongs to the CSM3 family.</text>
</comment>
<dbReference type="InterPro" id="IPR040038">
    <property type="entry name" value="TIPIN/Csm3/Swi3"/>
</dbReference>
<evidence type="ECO:0000256" key="2">
    <source>
        <dbReference type="ARBA" id="ARBA00006075"/>
    </source>
</evidence>
<comment type="subcellular location">
    <subcellularLocation>
        <location evidence="1 6">Nucleus</location>
    </subcellularLocation>
</comment>
<dbReference type="PANTHER" id="PTHR13220:SF11">
    <property type="entry name" value="TIMELESS-INTERACTING PROTEIN"/>
    <property type="match status" value="1"/>
</dbReference>
<feature type="compositionally biased region" description="Basic and acidic residues" evidence="7">
    <location>
        <begin position="137"/>
        <end position="157"/>
    </location>
</feature>
<accession>A0A0R3XBF6</accession>
<evidence type="ECO:0000256" key="3">
    <source>
        <dbReference type="ARBA" id="ARBA00022763"/>
    </source>
</evidence>
<keyword evidence="4 6" id="KW-0539">Nucleus</keyword>
<dbReference type="PANTHER" id="PTHR13220">
    <property type="entry name" value="TIMELESS INTERACTING-RELATED"/>
    <property type="match status" value="1"/>
</dbReference>
<evidence type="ECO:0000256" key="4">
    <source>
        <dbReference type="ARBA" id="ARBA00023242"/>
    </source>
</evidence>
<protein>
    <recommendedName>
        <fullName evidence="6">TIMELESS-interacting protein</fullName>
    </recommendedName>
</protein>
<dbReference type="InterPro" id="IPR012923">
    <property type="entry name" value="Csm3"/>
</dbReference>
<keyword evidence="5 6" id="KW-0131">Cell cycle</keyword>
<name>A0A0R3XBF6_HYDTA</name>
<evidence type="ECO:0000256" key="7">
    <source>
        <dbReference type="SAM" id="MobiDB-lite"/>
    </source>
</evidence>
<evidence type="ECO:0000313" key="9">
    <source>
        <dbReference type="WBParaSite" id="TTAC_0001088301-mRNA-1"/>
    </source>
</evidence>
<dbReference type="STRING" id="6205.A0A0R3XBF6"/>
<dbReference type="GO" id="GO:0006974">
    <property type="term" value="P:DNA damage response"/>
    <property type="evidence" value="ECO:0007669"/>
    <property type="project" value="UniProtKB-KW"/>
</dbReference>
<dbReference type="GO" id="GO:0031298">
    <property type="term" value="C:replication fork protection complex"/>
    <property type="evidence" value="ECO:0007669"/>
    <property type="project" value="TreeGrafter"/>
</dbReference>
<evidence type="ECO:0000259" key="8">
    <source>
        <dbReference type="Pfam" id="PF07962"/>
    </source>
</evidence>
<dbReference type="Pfam" id="PF07962">
    <property type="entry name" value="Swi3"/>
    <property type="match status" value="1"/>
</dbReference>
<dbReference type="GO" id="GO:0003677">
    <property type="term" value="F:DNA binding"/>
    <property type="evidence" value="ECO:0007669"/>
    <property type="project" value="TreeGrafter"/>
</dbReference>
<feature type="region of interest" description="Disordered" evidence="7">
    <location>
        <begin position="107"/>
        <end position="188"/>
    </location>
</feature>
<sequence length="188" mass="21214">LKEFENVRFRGRGHEFEDLNKLMFIYESWANRMLPKFSFVDVIERLEAVGSKREVQSALSGMRVGTWPPTIISEFVHDTSDSNSENEVPLSSANLPLSETMRELLQLPDDGSESPKSPSPLPTHSPVLPTSTEEREDVAARIERNRQAALKRLEAKRRASIPQTSTSYKGRPSVLRKALQSVNPPNNK</sequence>
<dbReference type="WBParaSite" id="TTAC_0001088301-mRNA-1">
    <property type="protein sequence ID" value="TTAC_0001088301-mRNA-1"/>
    <property type="gene ID" value="TTAC_0001088301"/>
</dbReference>
<organism evidence="9">
    <name type="scientific">Hydatigena taeniaeformis</name>
    <name type="common">Feline tapeworm</name>
    <name type="synonym">Taenia taeniaeformis</name>
    <dbReference type="NCBI Taxonomy" id="6205"/>
    <lineage>
        <taxon>Eukaryota</taxon>
        <taxon>Metazoa</taxon>
        <taxon>Spiralia</taxon>
        <taxon>Lophotrochozoa</taxon>
        <taxon>Platyhelminthes</taxon>
        <taxon>Cestoda</taxon>
        <taxon>Eucestoda</taxon>
        <taxon>Cyclophyllidea</taxon>
        <taxon>Taeniidae</taxon>
        <taxon>Hydatigera</taxon>
    </lineage>
</organism>
<reference evidence="9" key="1">
    <citation type="submission" date="2017-02" db="UniProtKB">
        <authorList>
            <consortium name="WormBaseParasite"/>
        </authorList>
    </citation>
    <scope>IDENTIFICATION</scope>
</reference>
<keyword evidence="3 6" id="KW-0227">DNA damage</keyword>